<dbReference type="Proteomes" id="UP000217763">
    <property type="component" value="Chromosome"/>
</dbReference>
<dbReference type="FunFam" id="1.10.10.10:FF:000001">
    <property type="entry name" value="LysR family transcriptional regulator"/>
    <property type="match status" value="1"/>
</dbReference>
<evidence type="ECO:0000256" key="4">
    <source>
        <dbReference type="ARBA" id="ARBA00023163"/>
    </source>
</evidence>
<keyword evidence="3" id="KW-0238">DNA-binding</keyword>
<evidence type="ECO:0000313" key="6">
    <source>
        <dbReference type="Proteomes" id="UP000217763"/>
    </source>
</evidence>
<dbReference type="GO" id="GO:0003677">
    <property type="term" value="F:DNA binding"/>
    <property type="evidence" value="ECO:0007669"/>
    <property type="project" value="UniProtKB-KW"/>
</dbReference>
<dbReference type="PRINTS" id="PR00039">
    <property type="entry name" value="HTHLYSR"/>
</dbReference>
<keyword evidence="4" id="KW-0804">Transcription</keyword>
<comment type="similarity">
    <text evidence="1">Belongs to the LysR transcriptional regulatory family.</text>
</comment>
<proteinExistence type="inferred from homology"/>
<keyword evidence="2" id="KW-0805">Transcription regulation</keyword>
<dbReference type="OrthoDB" id="5597593at2"/>
<dbReference type="SUPFAM" id="SSF53850">
    <property type="entry name" value="Periplasmic binding protein-like II"/>
    <property type="match status" value="1"/>
</dbReference>
<dbReference type="SUPFAM" id="SSF46785">
    <property type="entry name" value="Winged helix' DNA-binding domain"/>
    <property type="match status" value="1"/>
</dbReference>
<evidence type="ECO:0000256" key="1">
    <source>
        <dbReference type="ARBA" id="ARBA00009437"/>
    </source>
</evidence>
<dbReference type="Pfam" id="PF00126">
    <property type="entry name" value="HTH_1"/>
    <property type="match status" value="1"/>
</dbReference>
<evidence type="ECO:0000256" key="2">
    <source>
        <dbReference type="ARBA" id="ARBA00023015"/>
    </source>
</evidence>
<sequence>MDVSYRQLKAFIHLVEIGSMTAAAEAVHLSQSALSQIVKRLEEQLNSQLLLREKRQLILTPAGEALYREARIIVNRLERLRAENDLQAQGKRPPFRIATLYTTAPLVTESLPDLLRQLPDLPLELEEIGSLPLSMVLSKGEFDIAVSTAPFDASYHFIPLYRDFIGLYCHRDHPLACQASISWEQAAQAANIGVPPDNNLRLHAEHTFTQLGIHYQPGITVAQPSTMLGMLRAGMGAALLSSTFAYCQPLGDIVFVPVAEPREYRTLGLLLGAHVARDDHRVQVFSQVFREHLLRAAALRENAIMLL</sequence>
<organism evidence="5 6">
    <name type="scientific">Zobellella denitrificans</name>
    <dbReference type="NCBI Taxonomy" id="347534"/>
    <lineage>
        <taxon>Bacteria</taxon>
        <taxon>Pseudomonadati</taxon>
        <taxon>Pseudomonadota</taxon>
        <taxon>Gammaproteobacteria</taxon>
        <taxon>Aeromonadales</taxon>
        <taxon>Aeromonadaceae</taxon>
        <taxon>Zobellella</taxon>
    </lineage>
</organism>
<protein>
    <submittedName>
        <fullName evidence="5">Uncharacterized protein</fullName>
    </submittedName>
</protein>
<dbReference type="InterPro" id="IPR050950">
    <property type="entry name" value="HTH-type_LysR_regulators"/>
</dbReference>
<evidence type="ECO:0000313" key="5">
    <source>
        <dbReference type="EMBL" id="ATG74576.1"/>
    </source>
</evidence>
<dbReference type="InterPro" id="IPR036388">
    <property type="entry name" value="WH-like_DNA-bd_sf"/>
</dbReference>
<keyword evidence="6" id="KW-1185">Reference proteome</keyword>
<dbReference type="Gene3D" id="1.10.10.10">
    <property type="entry name" value="Winged helix-like DNA-binding domain superfamily/Winged helix DNA-binding domain"/>
    <property type="match status" value="1"/>
</dbReference>
<dbReference type="InterPro" id="IPR000847">
    <property type="entry name" value="LysR_HTH_N"/>
</dbReference>
<dbReference type="PANTHER" id="PTHR30419">
    <property type="entry name" value="HTH-TYPE TRANSCRIPTIONAL REGULATOR YBHD"/>
    <property type="match status" value="1"/>
</dbReference>
<dbReference type="InterPro" id="IPR005119">
    <property type="entry name" value="LysR_subst-bd"/>
</dbReference>
<dbReference type="RefSeq" id="WP_094039806.1">
    <property type="nucleotide sequence ID" value="NZ_CP012621.1"/>
</dbReference>
<name>A0A231MYS9_9GAMM</name>
<gene>
    <name evidence="5" type="ORF">AN401_12535</name>
</gene>
<dbReference type="EMBL" id="CP012621">
    <property type="protein sequence ID" value="ATG74576.1"/>
    <property type="molecule type" value="Genomic_DNA"/>
</dbReference>
<dbReference type="Gene3D" id="3.40.190.10">
    <property type="entry name" value="Periplasmic binding protein-like II"/>
    <property type="match status" value="2"/>
</dbReference>
<dbReference type="InterPro" id="IPR036390">
    <property type="entry name" value="WH_DNA-bd_sf"/>
</dbReference>
<evidence type="ECO:0000256" key="3">
    <source>
        <dbReference type="ARBA" id="ARBA00023125"/>
    </source>
</evidence>
<reference evidence="6" key="1">
    <citation type="submission" date="2015-09" db="EMBL/GenBank/DDBJ databases">
        <authorList>
            <person name="Shao Z."/>
            <person name="Wang L."/>
        </authorList>
    </citation>
    <scope>NUCLEOTIDE SEQUENCE [LARGE SCALE GENOMIC DNA]</scope>
    <source>
        <strain evidence="6">F13-1</strain>
    </source>
</reference>
<dbReference type="AlphaFoldDB" id="A0A231MYS9"/>
<dbReference type="PROSITE" id="PS50931">
    <property type="entry name" value="HTH_LYSR"/>
    <property type="match status" value="1"/>
</dbReference>
<dbReference type="GO" id="GO:0003700">
    <property type="term" value="F:DNA-binding transcription factor activity"/>
    <property type="evidence" value="ECO:0007669"/>
    <property type="project" value="InterPro"/>
</dbReference>
<dbReference type="GO" id="GO:0005829">
    <property type="term" value="C:cytosol"/>
    <property type="evidence" value="ECO:0007669"/>
    <property type="project" value="TreeGrafter"/>
</dbReference>
<accession>A0A231MYS9</accession>
<dbReference type="Pfam" id="PF03466">
    <property type="entry name" value="LysR_substrate"/>
    <property type="match status" value="1"/>
</dbReference>
<dbReference type="KEGG" id="zdf:AN401_12535"/>